<accession>A0A6G1PIS5</accession>
<reference evidence="3" key="2">
    <citation type="submission" date="2019-02" db="EMBL/GenBank/DDBJ databases">
        <title>Opniocepnalus argus Var Kimnra genome.</title>
        <authorList>
            <person name="Zhou C."/>
            <person name="Xiao S."/>
        </authorList>
    </citation>
    <scope>NUCLEOTIDE SEQUENCE [LARGE SCALE GENOMIC DNA]</scope>
</reference>
<reference evidence="2 3" key="1">
    <citation type="submission" date="2019-02" db="EMBL/GenBank/DDBJ databases">
        <title>Opniocepnalus argus genome.</title>
        <authorList>
            <person name="Zhou C."/>
            <person name="Xiao S."/>
        </authorList>
    </citation>
    <scope>NUCLEOTIDE SEQUENCE [LARGE SCALE GENOMIC DNA]</scope>
    <source>
        <strain evidence="2">OARG1902GOOAL</strain>
        <tissue evidence="2">Muscle</tissue>
    </source>
</reference>
<feature type="compositionally biased region" description="Basic and acidic residues" evidence="1">
    <location>
        <begin position="8"/>
        <end position="42"/>
    </location>
</feature>
<sequence>MKQKSRQRSKEYRQGVKGDITEVQEKEQIRTKEHEEEIPDRVKSRKMLVKQQKRKPQKRGNILDECLETGEMSAE</sequence>
<evidence type="ECO:0000313" key="2">
    <source>
        <dbReference type="EMBL" id="KAF3690175.1"/>
    </source>
</evidence>
<name>A0A6G1PIS5_CHAAH</name>
<feature type="region of interest" description="Disordered" evidence="1">
    <location>
        <begin position="1"/>
        <end position="75"/>
    </location>
</feature>
<feature type="compositionally biased region" description="Basic residues" evidence="1">
    <location>
        <begin position="43"/>
        <end position="58"/>
    </location>
</feature>
<evidence type="ECO:0000313" key="3">
    <source>
        <dbReference type="Proteomes" id="UP000503349"/>
    </source>
</evidence>
<evidence type="ECO:0000256" key="1">
    <source>
        <dbReference type="SAM" id="MobiDB-lite"/>
    </source>
</evidence>
<protein>
    <submittedName>
        <fullName evidence="2">Uncharacterized protein</fullName>
    </submittedName>
</protein>
<gene>
    <name evidence="2" type="ORF">EXN66_Car005847</name>
</gene>
<dbReference type="EMBL" id="CM015716">
    <property type="protein sequence ID" value="KAF3690175.1"/>
    <property type="molecule type" value="Genomic_DNA"/>
</dbReference>
<organism evidence="2 3">
    <name type="scientific">Channa argus</name>
    <name type="common">Northern snakehead</name>
    <name type="synonym">Ophicephalus argus</name>
    <dbReference type="NCBI Taxonomy" id="215402"/>
    <lineage>
        <taxon>Eukaryota</taxon>
        <taxon>Metazoa</taxon>
        <taxon>Chordata</taxon>
        <taxon>Craniata</taxon>
        <taxon>Vertebrata</taxon>
        <taxon>Euteleostomi</taxon>
        <taxon>Actinopterygii</taxon>
        <taxon>Neopterygii</taxon>
        <taxon>Teleostei</taxon>
        <taxon>Neoteleostei</taxon>
        <taxon>Acanthomorphata</taxon>
        <taxon>Anabantaria</taxon>
        <taxon>Anabantiformes</taxon>
        <taxon>Channoidei</taxon>
        <taxon>Channidae</taxon>
        <taxon>Channa</taxon>
    </lineage>
</organism>
<dbReference type="AlphaFoldDB" id="A0A6G1PIS5"/>
<keyword evidence="3" id="KW-1185">Reference proteome</keyword>
<dbReference type="Proteomes" id="UP000503349">
    <property type="component" value="Chromosome 5"/>
</dbReference>
<proteinExistence type="predicted"/>